<keyword evidence="7" id="KW-1185">Reference proteome</keyword>
<feature type="transmembrane region" description="Helical" evidence="4">
    <location>
        <begin position="172"/>
        <end position="191"/>
    </location>
</feature>
<dbReference type="GO" id="GO:0016020">
    <property type="term" value="C:membrane"/>
    <property type="evidence" value="ECO:0007669"/>
    <property type="project" value="UniProtKB-SubCell"/>
</dbReference>
<feature type="transmembrane region" description="Helical" evidence="4">
    <location>
        <begin position="284"/>
        <end position="302"/>
    </location>
</feature>
<sequence length="439" mass="47884">MVERQQQNDGVILNSMENAVKTIPDEGKVNDSDDVTYPEGGWAAWSVVVGSWMALFGSMSFMNNIGIFQAYLLRHQLQSSSTTAVGWIFGVYNGLAFLLGIQAGPIFDARGPRELIFCGGVCTVLYLLLLGFCTEYWHFMLVFGVLGGTGLSFVFGPAIAIVAHFFNRRRGLATGIASSGGAVGGIVFPSMLQKLFVSVGFAWATRIAAFVCLFTFTIAVVLIRPRFPKKPLTLSAIKPDLSIFRQGALALTSLGIFFMEWGLFVPFSYLASYSLDHHHPSSFAYAQISLVDAGGVFGRWVAGYFADRFGRFNLLILTVFGACVCYVCFWVPAKSSQALLAVFSLTFGFFSGSNVSLAPVCVGQLCGIESYGRYYATAYVLVSISMFTGTPLAGEILETSDDRYWPLVCFTIASYMASFLCLVTGKMISCGPSKMWIKF</sequence>
<dbReference type="PANTHER" id="PTHR11360:SF177">
    <property type="entry name" value="RIBOFLAVIN TRANSPORTER MCH5"/>
    <property type="match status" value="1"/>
</dbReference>
<comment type="caution">
    <text evidence="6">The sequence shown here is derived from an EMBL/GenBank/DDBJ whole genome shotgun (WGS) entry which is preliminary data.</text>
</comment>
<feature type="transmembrane region" description="Helical" evidence="4">
    <location>
        <begin position="138"/>
        <end position="165"/>
    </location>
</feature>
<feature type="transmembrane region" description="Helical" evidence="4">
    <location>
        <begin position="52"/>
        <end position="72"/>
    </location>
</feature>
<dbReference type="InterPro" id="IPR036259">
    <property type="entry name" value="MFS_trans_sf"/>
</dbReference>
<keyword evidence="4" id="KW-1133">Transmembrane helix</keyword>
<evidence type="ECO:0000256" key="2">
    <source>
        <dbReference type="ARBA" id="ARBA00006727"/>
    </source>
</evidence>
<feature type="transmembrane region" description="Helical" evidence="4">
    <location>
        <begin position="374"/>
        <end position="392"/>
    </location>
</feature>
<proteinExistence type="inferred from homology"/>
<dbReference type="InterPro" id="IPR011701">
    <property type="entry name" value="MFS"/>
</dbReference>
<dbReference type="PANTHER" id="PTHR11360">
    <property type="entry name" value="MONOCARBOXYLATE TRANSPORTER"/>
    <property type="match status" value="1"/>
</dbReference>
<dbReference type="InterPro" id="IPR050327">
    <property type="entry name" value="Proton-linked_MCT"/>
</dbReference>
<comment type="subcellular location">
    <subcellularLocation>
        <location evidence="1">Membrane</location>
        <topology evidence="1">Multi-pass membrane protein</topology>
    </subcellularLocation>
</comment>
<dbReference type="Proteomes" id="UP000622797">
    <property type="component" value="Unassembled WGS sequence"/>
</dbReference>
<keyword evidence="3" id="KW-0325">Glycoprotein</keyword>
<reference evidence="6" key="1">
    <citation type="journal article" date="2020" name="BMC Genomics">
        <title>Correction to: Identification and distribution of gene clusters required for synthesis of sphingolipid metabolism inhibitors in diverse species of the filamentous fungus Fusarium.</title>
        <authorList>
            <person name="Kim H.S."/>
            <person name="Lohmar J.M."/>
            <person name="Busman M."/>
            <person name="Brown D.W."/>
            <person name="Naumann T.A."/>
            <person name="Divon H.H."/>
            <person name="Lysoe E."/>
            <person name="Uhlig S."/>
            <person name="Proctor R.H."/>
        </authorList>
    </citation>
    <scope>NUCLEOTIDE SEQUENCE</scope>
    <source>
        <strain evidence="6">NRRL 20472</strain>
    </source>
</reference>
<dbReference type="GO" id="GO:0022857">
    <property type="term" value="F:transmembrane transporter activity"/>
    <property type="evidence" value="ECO:0007669"/>
    <property type="project" value="InterPro"/>
</dbReference>
<organism evidence="6 7">
    <name type="scientific">Fusarium sarcochroum</name>
    <dbReference type="NCBI Taxonomy" id="1208366"/>
    <lineage>
        <taxon>Eukaryota</taxon>
        <taxon>Fungi</taxon>
        <taxon>Dikarya</taxon>
        <taxon>Ascomycota</taxon>
        <taxon>Pezizomycotina</taxon>
        <taxon>Sordariomycetes</taxon>
        <taxon>Hypocreomycetidae</taxon>
        <taxon>Hypocreales</taxon>
        <taxon>Nectriaceae</taxon>
        <taxon>Fusarium</taxon>
        <taxon>Fusarium lateritium species complex</taxon>
    </lineage>
</organism>
<feature type="domain" description="Major facilitator superfamily (MFS) profile" evidence="5">
    <location>
        <begin position="43"/>
        <end position="439"/>
    </location>
</feature>
<name>A0A8H4WW77_9HYPO</name>
<comment type="similarity">
    <text evidence="2">Belongs to the major facilitator superfamily. Monocarboxylate porter (TC 2.A.1.13) family.</text>
</comment>
<dbReference type="InterPro" id="IPR020846">
    <property type="entry name" value="MFS_dom"/>
</dbReference>
<feature type="transmembrane region" description="Helical" evidence="4">
    <location>
        <begin position="84"/>
        <end position="103"/>
    </location>
</feature>
<feature type="transmembrane region" description="Helical" evidence="4">
    <location>
        <begin position="115"/>
        <end position="132"/>
    </location>
</feature>
<feature type="transmembrane region" description="Helical" evidence="4">
    <location>
        <begin position="203"/>
        <end position="223"/>
    </location>
</feature>
<evidence type="ECO:0000256" key="3">
    <source>
        <dbReference type="ARBA" id="ARBA00023180"/>
    </source>
</evidence>
<keyword evidence="4" id="KW-0812">Transmembrane</keyword>
<dbReference type="Pfam" id="PF07690">
    <property type="entry name" value="MFS_1"/>
    <property type="match status" value="1"/>
</dbReference>
<evidence type="ECO:0000256" key="1">
    <source>
        <dbReference type="ARBA" id="ARBA00004141"/>
    </source>
</evidence>
<feature type="transmembrane region" description="Helical" evidence="4">
    <location>
        <begin position="314"/>
        <end position="333"/>
    </location>
</feature>
<dbReference type="OrthoDB" id="410267at2759"/>
<dbReference type="Gene3D" id="1.20.1250.20">
    <property type="entry name" value="MFS general substrate transporter like domains"/>
    <property type="match status" value="2"/>
</dbReference>
<dbReference type="PROSITE" id="PS50850">
    <property type="entry name" value="MFS"/>
    <property type="match status" value="1"/>
</dbReference>
<evidence type="ECO:0000256" key="4">
    <source>
        <dbReference type="SAM" id="Phobius"/>
    </source>
</evidence>
<protein>
    <recommendedName>
        <fullName evidence="5">Major facilitator superfamily (MFS) profile domain-containing protein</fullName>
    </recommendedName>
</protein>
<accession>A0A8H4WW77</accession>
<evidence type="ECO:0000313" key="7">
    <source>
        <dbReference type="Proteomes" id="UP000622797"/>
    </source>
</evidence>
<gene>
    <name evidence="6" type="ORF">FSARC_12599</name>
</gene>
<feature type="transmembrane region" description="Helical" evidence="4">
    <location>
        <begin position="243"/>
        <end position="264"/>
    </location>
</feature>
<feature type="transmembrane region" description="Helical" evidence="4">
    <location>
        <begin position="404"/>
        <end position="425"/>
    </location>
</feature>
<evidence type="ECO:0000313" key="6">
    <source>
        <dbReference type="EMBL" id="KAF4952637.1"/>
    </source>
</evidence>
<dbReference type="SUPFAM" id="SSF103473">
    <property type="entry name" value="MFS general substrate transporter"/>
    <property type="match status" value="1"/>
</dbReference>
<dbReference type="CDD" id="cd17352">
    <property type="entry name" value="MFS_MCT_SLC16"/>
    <property type="match status" value="1"/>
</dbReference>
<keyword evidence="4" id="KW-0472">Membrane</keyword>
<dbReference type="EMBL" id="JABEXW010000873">
    <property type="protein sequence ID" value="KAF4952637.1"/>
    <property type="molecule type" value="Genomic_DNA"/>
</dbReference>
<evidence type="ECO:0000259" key="5">
    <source>
        <dbReference type="PROSITE" id="PS50850"/>
    </source>
</evidence>
<feature type="transmembrane region" description="Helical" evidence="4">
    <location>
        <begin position="339"/>
        <end position="362"/>
    </location>
</feature>
<reference evidence="6" key="2">
    <citation type="submission" date="2020-05" db="EMBL/GenBank/DDBJ databases">
        <authorList>
            <person name="Kim H.-S."/>
            <person name="Proctor R.H."/>
            <person name="Brown D.W."/>
        </authorList>
    </citation>
    <scope>NUCLEOTIDE SEQUENCE</scope>
    <source>
        <strain evidence="6">NRRL 20472</strain>
    </source>
</reference>
<dbReference type="AlphaFoldDB" id="A0A8H4WW77"/>